<dbReference type="GO" id="GO:0016705">
    <property type="term" value="F:oxidoreductase activity, acting on paired donors, with incorporation or reduction of molecular oxygen"/>
    <property type="evidence" value="ECO:0007669"/>
    <property type="project" value="InterPro"/>
</dbReference>
<evidence type="ECO:0000256" key="2">
    <source>
        <dbReference type="ARBA" id="ARBA00022723"/>
    </source>
</evidence>
<dbReference type="GO" id="GO:0005506">
    <property type="term" value="F:iron ion binding"/>
    <property type="evidence" value="ECO:0007669"/>
    <property type="project" value="InterPro"/>
</dbReference>
<keyword evidence="3" id="KW-0560">Oxidoreductase</keyword>
<dbReference type="PANTHER" id="PTHR47947">
    <property type="entry name" value="CYTOCHROME P450 82C3-RELATED"/>
    <property type="match status" value="1"/>
</dbReference>
<dbReference type="GO" id="GO:0020037">
    <property type="term" value="F:heme binding"/>
    <property type="evidence" value="ECO:0007669"/>
    <property type="project" value="InterPro"/>
</dbReference>
<evidence type="ECO:0000256" key="4">
    <source>
        <dbReference type="ARBA" id="ARBA00023004"/>
    </source>
</evidence>
<accession>A0A2P6PYE7</accession>
<reference evidence="6 7" key="1">
    <citation type="journal article" date="2018" name="Nat. Genet.">
        <title>The Rosa genome provides new insights in the design of modern roses.</title>
        <authorList>
            <person name="Bendahmane M."/>
        </authorList>
    </citation>
    <scope>NUCLEOTIDE SEQUENCE [LARGE SCALE GENOMIC DNA]</scope>
    <source>
        <strain evidence="7">cv. Old Blush</strain>
    </source>
</reference>
<name>A0A2P6PYE7_ROSCH</name>
<evidence type="ECO:0000256" key="5">
    <source>
        <dbReference type="ARBA" id="ARBA00023033"/>
    </source>
</evidence>
<dbReference type="Gramene" id="PRQ26951">
    <property type="protein sequence ID" value="PRQ26951"/>
    <property type="gene ID" value="RchiOBHm_Chr6g0300131"/>
</dbReference>
<gene>
    <name evidence="6" type="ORF">RchiOBHm_Chr6g0300131</name>
</gene>
<proteinExistence type="predicted"/>
<keyword evidence="4" id="KW-0408">Iron</keyword>
<protein>
    <submittedName>
        <fullName evidence="6">Putative cytochrome P450</fullName>
    </submittedName>
</protein>
<keyword evidence="1" id="KW-0349">Heme</keyword>
<evidence type="ECO:0000256" key="3">
    <source>
        <dbReference type="ARBA" id="ARBA00023002"/>
    </source>
</evidence>
<keyword evidence="2" id="KW-0479">Metal-binding</keyword>
<evidence type="ECO:0000313" key="7">
    <source>
        <dbReference type="Proteomes" id="UP000238479"/>
    </source>
</evidence>
<dbReference type="Gene3D" id="1.10.630.10">
    <property type="entry name" value="Cytochrome P450"/>
    <property type="match status" value="1"/>
</dbReference>
<dbReference type="STRING" id="74649.A0A2P6PYE7"/>
<comment type="caution">
    <text evidence="6">The sequence shown here is derived from an EMBL/GenBank/DDBJ whole genome shotgun (WGS) entry which is preliminary data.</text>
</comment>
<dbReference type="AlphaFoldDB" id="A0A2P6PYE7"/>
<sequence length="109" mass="12259">MKKKGNSDGDRVVLVALKQMFGDLTLNVILKMIAGKRYSVATNEDEKKEAWLFAVGDAIPYLRWLDLGGHEKAMKKTAKEMDAIVGGWLEEHKRKRELGEEGDDIEEPG</sequence>
<evidence type="ECO:0000256" key="1">
    <source>
        <dbReference type="ARBA" id="ARBA00022617"/>
    </source>
</evidence>
<keyword evidence="7" id="KW-1185">Reference proteome</keyword>
<dbReference type="PANTHER" id="PTHR47947:SF49">
    <property type="entry name" value="CYTOCHROME P450 FAMILY PROTEIN"/>
    <property type="match status" value="1"/>
</dbReference>
<dbReference type="InterPro" id="IPR036396">
    <property type="entry name" value="Cyt_P450_sf"/>
</dbReference>
<dbReference type="GO" id="GO:0004497">
    <property type="term" value="F:monooxygenase activity"/>
    <property type="evidence" value="ECO:0007669"/>
    <property type="project" value="UniProtKB-KW"/>
</dbReference>
<keyword evidence="5" id="KW-0503">Monooxygenase</keyword>
<dbReference type="Proteomes" id="UP000238479">
    <property type="component" value="Chromosome 6"/>
</dbReference>
<dbReference type="InterPro" id="IPR050651">
    <property type="entry name" value="Plant_Cytochrome_P450_Monoox"/>
</dbReference>
<dbReference type="SUPFAM" id="SSF48264">
    <property type="entry name" value="Cytochrome P450"/>
    <property type="match status" value="1"/>
</dbReference>
<evidence type="ECO:0000313" key="6">
    <source>
        <dbReference type="EMBL" id="PRQ26951.1"/>
    </source>
</evidence>
<organism evidence="6 7">
    <name type="scientific">Rosa chinensis</name>
    <name type="common">China rose</name>
    <dbReference type="NCBI Taxonomy" id="74649"/>
    <lineage>
        <taxon>Eukaryota</taxon>
        <taxon>Viridiplantae</taxon>
        <taxon>Streptophyta</taxon>
        <taxon>Embryophyta</taxon>
        <taxon>Tracheophyta</taxon>
        <taxon>Spermatophyta</taxon>
        <taxon>Magnoliopsida</taxon>
        <taxon>eudicotyledons</taxon>
        <taxon>Gunneridae</taxon>
        <taxon>Pentapetalae</taxon>
        <taxon>rosids</taxon>
        <taxon>fabids</taxon>
        <taxon>Rosales</taxon>
        <taxon>Rosaceae</taxon>
        <taxon>Rosoideae</taxon>
        <taxon>Rosoideae incertae sedis</taxon>
        <taxon>Rosa</taxon>
    </lineage>
</organism>
<dbReference type="EMBL" id="PDCK01000044">
    <property type="protein sequence ID" value="PRQ26951.1"/>
    <property type="molecule type" value="Genomic_DNA"/>
</dbReference>